<protein>
    <submittedName>
        <fullName evidence="4">Putative pftaire-interacting factor 1a</fullName>
    </submittedName>
</protein>
<feature type="compositionally biased region" description="Low complexity" evidence="2">
    <location>
        <begin position="8"/>
        <end position="17"/>
    </location>
</feature>
<feature type="compositionally biased region" description="Low complexity" evidence="2">
    <location>
        <begin position="243"/>
        <end position="263"/>
    </location>
</feature>
<evidence type="ECO:0000256" key="2">
    <source>
        <dbReference type="SAM" id="MobiDB-lite"/>
    </source>
</evidence>
<feature type="coiled-coil region" evidence="1">
    <location>
        <begin position="1299"/>
        <end position="1457"/>
    </location>
</feature>
<feature type="compositionally biased region" description="Basic and acidic residues" evidence="2">
    <location>
        <begin position="502"/>
        <end position="524"/>
    </location>
</feature>
<feature type="compositionally biased region" description="Basic and acidic residues" evidence="2">
    <location>
        <begin position="417"/>
        <end position="428"/>
    </location>
</feature>
<dbReference type="GO" id="GO:0045098">
    <property type="term" value="C:type III intermediate filament"/>
    <property type="evidence" value="ECO:0007669"/>
    <property type="project" value="TreeGrafter"/>
</dbReference>
<feature type="region of interest" description="Disordered" evidence="2">
    <location>
        <begin position="91"/>
        <end position="149"/>
    </location>
</feature>
<feature type="coiled-coil region" evidence="1">
    <location>
        <begin position="267"/>
        <end position="351"/>
    </location>
</feature>
<feature type="coiled-coil region" evidence="1">
    <location>
        <begin position="1030"/>
        <end position="1155"/>
    </location>
</feature>
<dbReference type="Pfam" id="PF16034">
    <property type="entry name" value="JAKMIP_CC3"/>
    <property type="match status" value="1"/>
</dbReference>
<feature type="region of interest" description="Disordered" evidence="2">
    <location>
        <begin position="213"/>
        <end position="263"/>
    </location>
</feature>
<evidence type="ECO:0000313" key="4">
    <source>
        <dbReference type="EMBL" id="JAV32895.1"/>
    </source>
</evidence>
<dbReference type="EMBL" id="GFDL01002150">
    <property type="protein sequence ID" value="JAV32895.1"/>
    <property type="molecule type" value="Transcribed_RNA"/>
</dbReference>
<name>A0A1Q3FZA7_CULTA</name>
<reference evidence="4" key="1">
    <citation type="submission" date="2017-01" db="EMBL/GenBank/DDBJ databases">
        <title>A deep insight into the sialotranscriptome of adult male and female Cluex tarsalis mosquitoes.</title>
        <authorList>
            <person name="Ribeiro J.M."/>
            <person name="Moreira F."/>
            <person name="Bernard K.A."/>
            <person name="Calvo E."/>
        </authorList>
    </citation>
    <scope>NUCLEOTIDE SEQUENCE</scope>
    <source>
        <strain evidence="4">Kern County</strain>
        <tissue evidence="4">Salivary glands</tissue>
    </source>
</reference>
<feature type="compositionally biased region" description="Polar residues" evidence="2">
    <location>
        <begin position="475"/>
        <end position="501"/>
    </location>
</feature>
<dbReference type="PANTHER" id="PTHR34707:SF1">
    <property type="entry name" value="VIMENTIN-TYPE INTERMEDIATE FILAMENT-ASSOCIATED COILED-COIL PROTEIN"/>
    <property type="match status" value="1"/>
</dbReference>
<proteinExistence type="predicted"/>
<feature type="domain" description="Janus kinase and microtubule-interacting protein C-terminal" evidence="3">
    <location>
        <begin position="602"/>
        <end position="691"/>
    </location>
</feature>
<feature type="region of interest" description="Disordered" evidence="2">
    <location>
        <begin position="695"/>
        <end position="785"/>
    </location>
</feature>
<feature type="region of interest" description="Disordered" evidence="2">
    <location>
        <begin position="450"/>
        <end position="538"/>
    </location>
</feature>
<feature type="compositionally biased region" description="Basic and acidic residues" evidence="2">
    <location>
        <begin position="721"/>
        <end position="732"/>
    </location>
</feature>
<dbReference type="PANTHER" id="PTHR34707">
    <property type="entry name" value="VIMENTIN-TYPE INTERMEDIATE FILAMENT-ASSOCIATED COILED-COIL PROTEIN"/>
    <property type="match status" value="1"/>
</dbReference>
<evidence type="ECO:0000256" key="1">
    <source>
        <dbReference type="SAM" id="Coils"/>
    </source>
</evidence>
<feature type="compositionally biased region" description="Polar residues" evidence="2">
    <location>
        <begin position="220"/>
        <end position="230"/>
    </location>
</feature>
<feature type="coiled-coil region" evidence="1">
    <location>
        <begin position="604"/>
        <end position="690"/>
    </location>
</feature>
<accession>A0A1Q3FZA7</accession>
<feature type="compositionally biased region" description="Low complexity" evidence="2">
    <location>
        <begin position="698"/>
        <end position="720"/>
    </location>
</feature>
<sequence>MDRRSTSRARSSGRSGSEANDSEKVTLYLSGEKASEYQQRKSAEEVPENVAIKCDSEREVNSLKRKSVAVNQATCDNAAEVEEPTYAAVLKQSDKENTQPAETAASHKRMKMDPLHGEPVKLVVSKPPIPPKPDVAKAPSPPAASKSKKHVVSEAHNALTVQKLLAQNEQMRLEINELRTSLATERGAVRVLRAQNESDLRRSKTECKKLQEALSHQKRNSAAGTQSCATVTRKPPNRPEGEQQGNSNSAAASSGSSSNGGQQTQALHQLNLDVLKLNQELSALRETNKFLEEKIQISSEAERRKASDFRVQRDLYELRLTQLTKSAKSEIQRLLEELKSKDRNIGLLKKEILALQGAGAGGGAPTATKKERKAAKNSAQQSQEMRKVREPEPCSGTVSKSTSHSSIQSSACEEELEQHNAEADRVAAELRRSTGKSATTTFCCKCSPAAAANCSTPETTTTTKTTSARVDERQQNTTNTVYCSNGSNLELGLDTTTCGDDSSNRSKPHESRTMEAHNDDESHRHASASSRLSEPSVLPRTTIMTTAIRQLSTVSDADSAISSAPASLSPQPTSCPNSPEVWRAHPAAGHDQQTLQSLRDQSQLAEIKLELDRMQAKYDLLSADYGKAKDQINSLERELLETTQNARERTKLADRIEQLEQREESLLRESHELREQNELLEFRIIELEESHDKWSIRSNSSPATVGSSSSTSSGSSTEGHGTTKDVWTDTVDKHHHHHHPHDPDDLIMGHHHHHHHHHHSERSDSGVTSPNSHHHLDDTRTSGVPSPCCDLSLLDQIPTDDVRKRIITMSKRACYDDEDKQCLLQILTLLNNLEALSQDHEIGVVGGVGGGEGGPGDEMSLEVAPVKYNYPFPESNPPKSLLVTSTPFKTTPANQQGKIVATVQPFNNTSTAAAPTTTGEPKSISIASIAETFGGMRKSCKWGSTSLQESGVFVDEMLASAGTQTELEDFPCLERTNAELCAEIEKLNKFRQKIEECSGGGGSGSNRVVKNPVGVSLSLPAAESCEQRRLQYYVNRVEQLENKVRVYESSGDQQVRQLANRMQREIQLEGWVEQLSEKVGKLEDENERLEEERCELEEIENDTRLRLQRMEVDYEVMSQRNSELEMSKNQYQTKYQDARDSIMNLEELVLKCEERIFVLEETENELNDRIDLVLAFIPVLLVYNSWQLQEQMAATRRQFNAINAIPAEHIEYYESTNGDLQMRLNELMTREKELTQNIAELNRAYNETLENADNLWAQMEKEYKDKIAKCETVEANLKSKIFQLEERLSKDSEYAHERISHLEEAENSLKNRVSKLNKENKELIAKHAALLEEYTNLKEEYRKLQNYLRGPAAENLEKEKRKILTLEEELSHSTHQLKEVETTHRSELGQLRGQLMCASKELNHIEVTNSELREEVETLEGRIRELLTLRNADDERIKHLAEELQAKQAQIQQLQQQNGSNKVGGAGRSLAQELERPVKGSYSKLGYEIHPLSRRFPGDSDSSGSEDKIKFPVAKPTAGDAKEVKSLAETIILNAESRGIRTPKKSFVEEARSRFARWV</sequence>
<feature type="compositionally biased region" description="Low complexity" evidence="2">
    <location>
        <begin position="395"/>
        <end position="410"/>
    </location>
</feature>
<feature type="region of interest" description="Disordered" evidence="2">
    <location>
        <begin position="358"/>
        <end position="428"/>
    </location>
</feature>
<feature type="region of interest" description="Disordered" evidence="2">
    <location>
        <begin position="1"/>
        <end position="24"/>
    </location>
</feature>
<feature type="compositionally biased region" description="Basic residues" evidence="2">
    <location>
        <begin position="749"/>
        <end position="760"/>
    </location>
</feature>
<organism evidence="4">
    <name type="scientific">Culex tarsalis</name>
    <name type="common">Encephalitis mosquito</name>
    <dbReference type="NCBI Taxonomy" id="7177"/>
    <lineage>
        <taxon>Eukaryota</taxon>
        <taxon>Metazoa</taxon>
        <taxon>Ecdysozoa</taxon>
        <taxon>Arthropoda</taxon>
        <taxon>Hexapoda</taxon>
        <taxon>Insecta</taxon>
        <taxon>Pterygota</taxon>
        <taxon>Neoptera</taxon>
        <taxon>Endopterygota</taxon>
        <taxon>Diptera</taxon>
        <taxon>Nematocera</taxon>
        <taxon>Culicoidea</taxon>
        <taxon>Culicidae</taxon>
        <taxon>Culicinae</taxon>
        <taxon>Culicini</taxon>
        <taxon>Culex</taxon>
        <taxon>Culex</taxon>
    </lineage>
</organism>
<evidence type="ECO:0000259" key="3">
    <source>
        <dbReference type="Pfam" id="PF16034"/>
    </source>
</evidence>
<keyword evidence="1" id="KW-0175">Coiled coil</keyword>
<feature type="coiled-coil region" evidence="1">
    <location>
        <begin position="1217"/>
        <end position="1262"/>
    </location>
</feature>
<dbReference type="InterPro" id="IPR031994">
    <property type="entry name" value="JAKMIP_C"/>
</dbReference>
<feature type="compositionally biased region" description="Low complexity" evidence="2">
    <location>
        <begin position="456"/>
        <end position="466"/>
    </location>
</feature>